<accession>A0AAV2ZEC4</accession>
<comment type="caution">
    <text evidence="7">The sequence shown here is derived from an EMBL/GenBank/DDBJ whole genome shotgun (WGS) entry which is preliminary data.</text>
</comment>
<dbReference type="Pfam" id="PF14630">
    <property type="entry name" value="ORC5_C"/>
    <property type="match status" value="1"/>
</dbReference>
<dbReference type="AlphaFoldDB" id="A0AAV2ZEC4"/>
<gene>
    <name evidence="7" type="ORF">N0F65_002052</name>
</gene>
<evidence type="ECO:0000259" key="5">
    <source>
        <dbReference type="Pfam" id="PF13191"/>
    </source>
</evidence>
<feature type="domain" description="Origin recognition complex subunit 5 C-terminal" evidence="6">
    <location>
        <begin position="358"/>
        <end position="512"/>
    </location>
</feature>
<reference evidence="7" key="1">
    <citation type="submission" date="2022-11" db="EMBL/GenBank/DDBJ databases">
        <authorList>
            <person name="Morgan W.R."/>
            <person name="Tartar A."/>
        </authorList>
    </citation>
    <scope>NUCLEOTIDE SEQUENCE</scope>
    <source>
        <strain evidence="7">ARSEF 373</strain>
    </source>
</reference>
<reference evidence="7" key="2">
    <citation type="journal article" date="2023" name="Microbiol Resour">
        <title>Decontamination and Annotation of the Draft Genome Sequence of the Oomycete Lagenidium giganteum ARSEF 373.</title>
        <authorList>
            <person name="Morgan W.R."/>
            <person name="Tartar A."/>
        </authorList>
    </citation>
    <scope>NUCLEOTIDE SEQUENCE</scope>
    <source>
        <strain evidence="7">ARSEF 373</strain>
    </source>
</reference>
<organism evidence="7 8">
    <name type="scientific">Lagenidium giganteum</name>
    <dbReference type="NCBI Taxonomy" id="4803"/>
    <lineage>
        <taxon>Eukaryota</taxon>
        <taxon>Sar</taxon>
        <taxon>Stramenopiles</taxon>
        <taxon>Oomycota</taxon>
        <taxon>Peronosporomycetes</taxon>
        <taxon>Pythiales</taxon>
        <taxon>Pythiaceae</taxon>
    </lineage>
</organism>
<evidence type="ECO:0000313" key="8">
    <source>
        <dbReference type="Proteomes" id="UP001146120"/>
    </source>
</evidence>
<keyword evidence="8" id="KW-1185">Reference proteome</keyword>
<keyword evidence="2" id="KW-0547">Nucleotide-binding</keyword>
<dbReference type="GO" id="GO:0003688">
    <property type="term" value="F:DNA replication origin binding"/>
    <property type="evidence" value="ECO:0007669"/>
    <property type="project" value="TreeGrafter"/>
</dbReference>
<evidence type="ECO:0000256" key="1">
    <source>
        <dbReference type="ARBA" id="ARBA00006269"/>
    </source>
</evidence>
<evidence type="ECO:0000259" key="6">
    <source>
        <dbReference type="Pfam" id="PF14630"/>
    </source>
</evidence>
<evidence type="ECO:0000313" key="7">
    <source>
        <dbReference type="EMBL" id="DBA04290.1"/>
    </source>
</evidence>
<evidence type="ECO:0000256" key="4">
    <source>
        <dbReference type="SAM" id="MobiDB-lite"/>
    </source>
</evidence>
<comment type="similarity">
    <text evidence="1">Belongs to the ORC5 family.</text>
</comment>
<dbReference type="GO" id="GO:0006270">
    <property type="term" value="P:DNA replication initiation"/>
    <property type="evidence" value="ECO:0007669"/>
    <property type="project" value="TreeGrafter"/>
</dbReference>
<proteinExistence type="inferred from homology"/>
<evidence type="ECO:0000256" key="3">
    <source>
        <dbReference type="ARBA" id="ARBA00022840"/>
    </source>
</evidence>
<dbReference type="Proteomes" id="UP001146120">
    <property type="component" value="Unassembled WGS sequence"/>
</dbReference>
<evidence type="ECO:0008006" key="9">
    <source>
        <dbReference type="Google" id="ProtNLM"/>
    </source>
</evidence>
<feature type="domain" description="Orc1-like AAA ATPase" evidence="5">
    <location>
        <begin position="2"/>
        <end position="190"/>
    </location>
</feature>
<dbReference type="EMBL" id="DAKRPA010000009">
    <property type="protein sequence ID" value="DBA04290.1"/>
    <property type="molecule type" value="Genomic_DNA"/>
</dbReference>
<protein>
    <recommendedName>
        <fullName evidence="9">Orc1-like AAA ATPase domain-containing protein</fullName>
    </recommendedName>
</protein>
<dbReference type="PANTHER" id="PTHR12705:SF0">
    <property type="entry name" value="ORIGIN RECOGNITION COMPLEX SUBUNIT 5"/>
    <property type="match status" value="1"/>
</dbReference>
<dbReference type="InterPro" id="IPR020796">
    <property type="entry name" value="ORC5"/>
</dbReference>
<sequence length="516" mass="57967">MIGREAQIAELERVAALHAHTNSHGQRIYEEPAPLMIIYGSASTGKSTCVASLLHARASTFAIVDCKAIFSAQEFYRQILAQLNENHGIRTSPAAQDDDLQTAIDVTGAERASHVKKDEEGLEESIHDHDDEVTQVTYNSLDFLSFVKAIDAFMERTQGGAKHKRSLYIALDHVEALLERQLTPLLRCMFSINDSLAFTKLVDGTDWSVSVLMITRAISLELDHLVGTSFPVFIYFPLYSNETIAAILTRQLKKEHVGAHFRRWLLFLIELMPPAHNDWHDFRRSVLALLPEFDAFQDLFRTSESSADNALLKKLTRKTSEQVQAAQKTRRRDLFGHNTLAQPQRLDDDQLTHSGLARSCLLLIIAGYLASFNPPEADAVFLSSAGTLKTKRQKKANAAKKDQSNAADAAGATRQVSQRHIGPKIFKLQRLLAIYLSLRSDEDTPEDESQQAGHKEAREDVFTHIRTLVRINVLERTSPPDALEDIKFRCLADTRFVHDTAKSLKFPLESYLNTTH</sequence>
<dbReference type="InterPro" id="IPR047088">
    <property type="entry name" value="ORC5_C"/>
</dbReference>
<dbReference type="PANTHER" id="PTHR12705">
    <property type="entry name" value="ORIGIN RECOGNITION COMPLEX SUBUNIT 5"/>
    <property type="match status" value="1"/>
</dbReference>
<dbReference type="GO" id="GO:0005664">
    <property type="term" value="C:nuclear origin of replication recognition complex"/>
    <property type="evidence" value="ECO:0007669"/>
    <property type="project" value="TreeGrafter"/>
</dbReference>
<keyword evidence="3" id="KW-0067">ATP-binding</keyword>
<feature type="region of interest" description="Disordered" evidence="4">
    <location>
        <begin position="393"/>
        <end position="415"/>
    </location>
</feature>
<evidence type="ECO:0000256" key="2">
    <source>
        <dbReference type="ARBA" id="ARBA00022741"/>
    </source>
</evidence>
<dbReference type="Gene3D" id="3.40.50.300">
    <property type="entry name" value="P-loop containing nucleotide triphosphate hydrolases"/>
    <property type="match status" value="1"/>
</dbReference>
<dbReference type="InterPro" id="IPR041664">
    <property type="entry name" value="AAA_16"/>
</dbReference>
<dbReference type="Pfam" id="PF13191">
    <property type="entry name" value="AAA_16"/>
    <property type="match status" value="1"/>
</dbReference>
<dbReference type="SUPFAM" id="SSF52540">
    <property type="entry name" value="P-loop containing nucleoside triphosphate hydrolases"/>
    <property type="match status" value="1"/>
</dbReference>
<name>A0AAV2ZEC4_9STRA</name>
<dbReference type="InterPro" id="IPR027417">
    <property type="entry name" value="P-loop_NTPase"/>
</dbReference>